<sequence>FNFLPENQELDIGIQSILLRESSFITTLPQAEDESSECHNTPMIHSSSFWKPSKCIFNFHPENQELDIGIQSILLRESSFITTLPQTEDESSECHNTPMIHSSSSWKPSKCM</sequence>
<name>A0A182XPY1_ANOQN</name>
<keyword evidence="3" id="KW-1185">Reference proteome</keyword>
<evidence type="ECO:0000313" key="3">
    <source>
        <dbReference type="Proteomes" id="UP000076407"/>
    </source>
</evidence>
<feature type="compositionally biased region" description="Polar residues" evidence="1">
    <location>
        <begin position="99"/>
        <end position="112"/>
    </location>
</feature>
<feature type="region of interest" description="Disordered" evidence="1">
    <location>
        <begin position="86"/>
        <end position="112"/>
    </location>
</feature>
<evidence type="ECO:0000313" key="2">
    <source>
        <dbReference type="EnsemblMetazoa" id="AQUA011933-PA"/>
    </source>
</evidence>
<dbReference type="EnsemblMetazoa" id="AQUA011933-RA">
    <property type="protein sequence ID" value="AQUA011933-PA"/>
    <property type="gene ID" value="AQUA011933"/>
</dbReference>
<dbReference type="Proteomes" id="UP000076407">
    <property type="component" value="Unassembled WGS sequence"/>
</dbReference>
<dbReference type="AlphaFoldDB" id="A0A182XPY1"/>
<proteinExistence type="predicted"/>
<dbReference type="VEuPathDB" id="VectorBase:AQUA011933"/>
<organism evidence="2 3">
    <name type="scientific">Anopheles quadriannulatus</name>
    <name type="common">Mosquito</name>
    <dbReference type="NCBI Taxonomy" id="34691"/>
    <lineage>
        <taxon>Eukaryota</taxon>
        <taxon>Metazoa</taxon>
        <taxon>Ecdysozoa</taxon>
        <taxon>Arthropoda</taxon>
        <taxon>Hexapoda</taxon>
        <taxon>Insecta</taxon>
        <taxon>Pterygota</taxon>
        <taxon>Neoptera</taxon>
        <taxon>Endopterygota</taxon>
        <taxon>Diptera</taxon>
        <taxon>Nematocera</taxon>
        <taxon>Culicoidea</taxon>
        <taxon>Culicidae</taxon>
        <taxon>Anophelinae</taxon>
        <taxon>Anopheles</taxon>
    </lineage>
</organism>
<reference evidence="2" key="1">
    <citation type="submission" date="2020-05" db="UniProtKB">
        <authorList>
            <consortium name="EnsemblMetazoa"/>
        </authorList>
    </citation>
    <scope>IDENTIFICATION</scope>
    <source>
        <strain evidence="2">SANGQUA</strain>
    </source>
</reference>
<accession>A0A182XPY1</accession>
<protein>
    <submittedName>
        <fullName evidence="2">Uncharacterized protein</fullName>
    </submittedName>
</protein>
<evidence type="ECO:0000256" key="1">
    <source>
        <dbReference type="SAM" id="MobiDB-lite"/>
    </source>
</evidence>